<dbReference type="OrthoDB" id="9789350at2"/>
<dbReference type="GO" id="GO:0004113">
    <property type="term" value="F:2',3'-cyclic-nucleotide 3'-phosphodiesterase activity"/>
    <property type="evidence" value="ECO:0007669"/>
    <property type="project" value="InterPro"/>
</dbReference>
<accession>A0A370GLV2</accession>
<dbReference type="NCBIfam" id="TIGR02258">
    <property type="entry name" value="2_5_ligase"/>
    <property type="match status" value="1"/>
</dbReference>
<dbReference type="PANTHER" id="PTHR35561:SF1">
    <property type="entry name" value="RNA 2',3'-CYCLIC PHOSPHODIESTERASE"/>
    <property type="match status" value="1"/>
</dbReference>
<evidence type="ECO:0000313" key="3">
    <source>
        <dbReference type="EMBL" id="RDI44330.1"/>
    </source>
</evidence>
<proteinExistence type="predicted"/>
<evidence type="ECO:0000259" key="2">
    <source>
        <dbReference type="Pfam" id="PF02834"/>
    </source>
</evidence>
<gene>
    <name evidence="3" type="ORF">DFR59_103402</name>
</gene>
<dbReference type="InterPro" id="IPR014051">
    <property type="entry name" value="Phosphoesterase_HXTX"/>
</dbReference>
<keyword evidence="3" id="KW-0436">Ligase</keyword>
<dbReference type="Pfam" id="PF02834">
    <property type="entry name" value="LigT_PEase"/>
    <property type="match status" value="1"/>
</dbReference>
<sequence length="93" mass="10789">MTKPHYFIAVSLPKEVKQFLKQWCQEIKNPFPFKKWVHWEDYHLTLAFLGEVPERQLLKVKENVAKAIAGYSDLPASLADLGVFGKQDSPRVF</sequence>
<evidence type="ECO:0000313" key="4">
    <source>
        <dbReference type="Proteomes" id="UP000255326"/>
    </source>
</evidence>
<feature type="domain" description="Phosphoesterase HXTX" evidence="2">
    <location>
        <begin position="10"/>
        <end position="93"/>
    </location>
</feature>
<dbReference type="InterPro" id="IPR009097">
    <property type="entry name" value="Cyclic_Pdiesterase"/>
</dbReference>
<dbReference type="EMBL" id="QQAY01000003">
    <property type="protein sequence ID" value="RDI44330.1"/>
    <property type="molecule type" value="Genomic_DNA"/>
</dbReference>
<dbReference type="GO" id="GO:0008664">
    <property type="term" value="F:RNA 2',3'-cyclic 3'-phosphodiesterase activity"/>
    <property type="evidence" value="ECO:0007669"/>
    <property type="project" value="InterPro"/>
</dbReference>
<dbReference type="Proteomes" id="UP000255326">
    <property type="component" value="Unassembled WGS sequence"/>
</dbReference>
<keyword evidence="4" id="KW-1185">Reference proteome</keyword>
<organism evidence="3 4">
    <name type="scientific">Falsibacillus pallidus</name>
    <dbReference type="NCBI Taxonomy" id="493781"/>
    <lineage>
        <taxon>Bacteria</taxon>
        <taxon>Bacillati</taxon>
        <taxon>Bacillota</taxon>
        <taxon>Bacilli</taxon>
        <taxon>Bacillales</taxon>
        <taxon>Bacillaceae</taxon>
        <taxon>Falsibacillus</taxon>
    </lineage>
</organism>
<dbReference type="Gene3D" id="3.90.1140.10">
    <property type="entry name" value="Cyclic phosphodiesterase"/>
    <property type="match status" value="1"/>
</dbReference>
<dbReference type="AlphaFoldDB" id="A0A370GLV2"/>
<keyword evidence="1" id="KW-0378">Hydrolase</keyword>
<dbReference type="PANTHER" id="PTHR35561">
    <property type="entry name" value="RNA 2',3'-CYCLIC PHOSPHODIESTERASE"/>
    <property type="match status" value="1"/>
</dbReference>
<comment type="caution">
    <text evidence="3">The sequence shown here is derived from an EMBL/GenBank/DDBJ whole genome shotgun (WGS) entry which is preliminary data.</text>
</comment>
<dbReference type="SUPFAM" id="SSF55144">
    <property type="entry name" value="LigT-like"/>
    <property type="match status" value="1"/>
</dbReference>
<evidence type="ECO:0000256" key="1">
    <source>
        <dbReference type="ARBA" id="ARBA00022801"/>
    </source>
</evidence>
<dbReference type="GO" id="GO:0016874">
    <property type="term" value="F:ligase activity"/>
    <property type="evidence" value="ECO:0007669"/>
    <property type="project" value="UniProtKB-KW"/>
</dbReference>
<dbReference type="RefSeq" id="WP_114745196.1">
    <property type="nucleotide sequence ID" value="NZ_QQAY01000003.1"/>
</dbReference>
<name>A0A370GLV2_9BACI</name>
<reference evidence="3 4" key="1">
    <citation type="submission" date="2018-07" db="EMBL/GenBank/DDBJ databases">
        <title>Genomic Encyclopedia of Type Strains, Phase IV (KMG-IV): sequencing the most valuable type-strain genomes for metagenomic binning, comparative biology and taxonomic classification.</title>
        <authorList>
            <person name="Goeker M."/>
        </authorList>
    </citation>
    <scope>NUCLEOTIDE SEQUENCE [LARGE SCALE GENOMIC DNA]</scope>
    <source>
        <strain evidence="3 4">DSM 25281</strain>
    </source>
</reference>
<protein>
    <submittedName>
        <fullName evidence="3">2'-5' RNA ligase</fullName>
    </submittedName>
</protein>
<dbReference type="InterPro" id="IPR004175">
    <property type="entry name" value="RNA_CPDase"/>
</dbReference>